<organism evidence="16 17">
    <name type="scientific">Paenibacillus albidus</name>
    <dbReference type="NCBI Taxonomy" id="2041023"/>
    <lineage>
        <taxon>Bacteria</taxon>
        <taxon>Bacillati</taxon>
        <taxon>Bacillota</taxon>
        <taxon>Bacilli</taxon>
        <taxon>Bacillales</taxon>
        <taxon>Paenibacillaceae</taxon>
        <taxon>Paenibacillus</taxon>
    </lineage>
</organism>
<dbReference type="InterPro" id="IPR036097">
    <property type="entry name" value="HisK_dim/P_sf"/>
</dbReference>
<dbReference type="RefSeq" id="WP_189030403.1">
    <property type="nucleotide sequence ID" value="NZ_BMKR01000033.1"/>
</dbReference>
<evidence type="ECO:0000256" key="11">
    <source>
        <dbReference type="ARBA" id="ARBA00022989"/>
    </source>
</evidence>
<dbReference type="AlphaFoldDB" id="A0A917FUL2"/>
<dbReference type="InterPro" id="IPR036890">
    <property type="entry name" value="HATPase_C_sf"/>
</dbReference>
<evidence type="ECO:0000256" key="7">
    <source>
        <dbReference type="ARBA" id="ARBA00022692"/>
    </source>
</evidence>
<dbReference type="PRINTS" id="PR00344">
    <property type="entry name" value="BCTRLSENSOR"/>
</dbReference>
<evidence type="ECO:0000256" key="3">
    <source>
        <dbReference type="ARBA" id="ARBA00012438"/>
    </source>
</evidence>
<dbReference type="InterPro" id="IPR004358">
    <property type="entry name" value="Sig_transdc_His_kin-like_C"/>
</dbReference>
<evidence type="ECO:0000313" key="17">
    <source>
        <dbReference type="Proteomes" id="UP000637643"/>
    </source>
</evidence>
<accession>A0A917FUL2</accession>
<keyword evidence="10" id="KW-0067">ATP-binding</keyword>
<keyword evidence="9 16" id="KW-0418">Kinase</keyword>
<dbReference type="PANTHER" id="PTHR45453:SF2">
    <property type="entry name" value="HISTIDINE KINASE"/>
    <property type="match status" value="1"/>
</dbReference>
<dbReference type="GO" id="GO:0004721">
    <property type="term" value="F:phosphoprotein phosphatase activity"/>
    <property type="evidence" value="ECO:0007669"/>
    <property type="project" value="TreeGrafter"/>
</dbReference>
<dbReference type="EMBL" id="BMKR01000033">
    <property type="protein sequence ID" value="GGG02320.1"/>
    <property type="molecule type" value="Genomic_DNA"/>
</dbReference>
<evidence type="ECO:0000256" key="14">
    <source>
        <dbReference type="SAM" id="Phobius"/>
    </source>
</evidence>
<keyword evidence="17" id="KW-1185">Reference proteome</keyword>
<sequence>MRFWRFIKYERPYMYLYAIGFFLTIAVFATDPQVTWHWNSFFYALTLLLFCLAGFLLHRYQKNVQAIHRMHDDDTEPLSLEAEAHRTATQQLEIKHIRALNEVQDKQKEYYDFIVSWFHEIKTPIAILRLMQQTEIDPKSLEEEVSRIEHYVDQALYYAKLDSFNQDYEIVNCNLEALSKEVVKNHSKTFISKKIGIQLDIQSTFVQSDSKWLFFIVNQLVTNSLKYSYDQGQISIATRVTQQEKLLIIRDNGIGIDRKDLPRIFNRGFTGTNGRTLIKSTGMGLYLAQELSKKLGHYITCESEVGSFSEFTIHFPKNHDPYLSILQPDSEKTQ</sequence>
<dbReference type="Proteomes" id="UP000637643">
    <property type="component" value="Unassembled WGS sequence"/>
</dbReference>
<protein>
    <recommendedName>
        <fullName evidence="3">histidine kinase</fullName>
        <ecNumber evidence="3">2.7.13.3</ecNumber>
    </recommendedName>
</protein>
<evidence type="ECO:0000256" key="12">
    <source>
        <dbReference type="ARBA" id="ARBA00023012"/>
    </source>
</evidence>
<proteinExistence type="predicted"/>
<evidence type="ECO:0000256" key="5">
    <source>
        <dbReference type="ARBA" id="ARBA00022553"/>
    </source>
</evidence>
<feature type="domain" description="Histidine kinase" evidence="15">
    <location>
        <begin position="116"/>
        <end position="319"/>
    </location>
</feature>
<evidence type="ECO:0000256" key="9">
    <source>
        <dbReference type="ARBA" id="ARBA00022777"/>
    </source>
</evidence>
<comment type="caution">
    <text evidence="16">The sequence shown here is derived from an EMBL/GenBank/DDBJ whole genome shotgun (WGS) entry which is preliminary data.</text>
</comment>
<feature type="transmembrane region" description="Helical" evidence="14">
    <location>
        <begin position="41"/>
        <end position="60"/>
    </location>
</feature>
<dbReference type="InterPro" id="IPR003661">
    <property type="entry name" value="HisK_dim/P_dom"/>
</dbReference>
<evidence type="ECO:0000256" key="6">
    <source>
        <dbReference type="ARBA" id="ARBA00022679"/>
    </source>
</evidence>
<dbReference type="PANTHER" id="PTHR45453">
    <property type="entry name" value="PHOSPHATE REGULON SENSOR PROTEIN PHOR"/>
    <property type="match status" value="1"/>
</dbReference>
<gene>
    <name evidence="16" type="ORF">GCM10010912_53910</name>
</gene>
<reference evidence="16" key="2">
    <citation type="submission" date="2020-09" db="EMBL/GenBank/DDBJ databases">
        <authorList>
            <person name="Sun Q."/>
            <person name="Zhou Y."/>
        </authorList>
    </citation>
    <scope>NUCLEOTIDE SEQUENCE</scope>
    <source>
        <strain evidence="16">CGMCC 1.16134</strain>
    </source>
</reference>
<keyword evidence="6" id="KW-0808">Transferase</keyword>
<dbReference type="Pfam" id="PF02518">
    <property type="entry name" value="HATPase_c"/>
    <property type="match status" value="1"/>
</dbReference>
<evidence type="ECO:0000256" key="10">
    <source>
        <dbReference type="ARBA" id="ARBA00022840"/>
    </source>
</evidence>
<dbReference type="PROSITE" id="PS50109">
    <property type="entry name" value="HIS_KIN"/>
    <property type="match status" value="1"/>
</dbReference>
<dbReference type="CDD" id="cd00082">
    <property type="entry name" value="HisKA"/>
    <property type="match status" value="1"/>
</dbReference>
<comment type="subcellular location">
    <subcellularLocation>
        <location evidence="2">Cell membrane</location>
        <topology evidence="2">Multi-pass membrane protein</topology>
    </subcellularLocation>
</comment>
<dbReference type="GO" id="GO:0016036">
    <property type="term" value="P:cellular response to phosphate starvation"/>
    <property type="evidence" value="ECO:0007669"/>
    <property type="project" value="TreeGrafter"/>
</dbReference>
<dbReference type="GO" id="GO:0000155">
    <property type="term" value="F:phosphorelay sensor kinase activity"/>
    <property type="evidence" value="ECO:0007669"/>
    <property type="project" value="InterPro"/>
</dbReference>
<keyword evidence="11 14" id="KW-1133">Transmembrane helix</keyword>
<evidence type="ECO:0000256" key="13">
    <source>
        <dbReference type="ARBA" id="ARBA00023136"/>
    </source>
</evidence>
<comment type="catalytic activity">
    <reaction evidence="1">
        <text>ATP + protein L-histidine = ADP + protein N-phospho-L-histidine.</text>
        <dbReference type="EC" id="2.7.13.3"/>
    </reaction>
</comment>
<keyword evidence="5" id="KW-0597">Phosphoprotein</keyword>
<dbReference type="InterPro" id="IPR005467">
    <property type="entry name" value="His_kinase_dom"/>
</dbReference>
<keyword evidence="13 14" id="KW-0472">Membrane</keyword>
<evidence type="ECO:0000256" key="4">
    <source>
        <dbReference type="ARBA" id="ARBA00022475"/>
    </source>
</evidence>
<dbReference type="GO" id="GO:0005886">
    <property type="term" value="C:plasma membrane"/>
    <property type="evidence" value="ECO:0007669"/>
    <property type="project" value="UniProtKB-SubCell"/>
</dbReference>
<dbReference type="InterPro" id="IPR050351">
    <property type="entry name" value="BphY/WalK/GraS-like"/>
</dbReference>
<dbReference type="SUPFAM" id="SSF55874">
    <property type="entry name" value="ATPase domain of HSP90 chaperone/DNA topoisomerase II/histidine kinase"/>
    <property type="match status" value="1"/>
</dbReference>
<evidence type="ECO:0000259" key="15">
    <source>
        <dbReference type="PROSITE" id="PS50109"/>
    </source>
</evidence>
<dbReference type="SUPFAM" id="SSF47384">
    <property type="entry name" value="Homodimeric domain of signal transducing histidine kinase"/>
    <property type="match status" value="1"/>
</dbReference>
<keyword evidence="4" id="KW-1003">Cell membrane</keyword>
<dbReference type="EC" id="2.7.13.3" evidence="3"/>
<dbReference type="SMART" id="SM00387">
    <property type="entry name" value="HATPase_c"/>
    <property type="match status" value="1"/>
</dbReference>
<keyword evidence="12" id="KW-0902">Two-component regulatory system</keyword>
<evidence type="ECO:0000256" key="2">
    <source>
        <dbReference type="ARBA" id="ARBA00004651"/>
    </source>
</evidence>
<dbReference type="Gene3D" id="3.30.565.10">
    <property type="entry name" value="Histidine kinase-like ATPase, C-terminal domain"/>
    <property type="match status" value="1"/>
</dbReference>
<evidence type="ECO:0000313" key="16">
    <source>
        <dbReference type="EMBL" id="GGG02320.1"/>
    </source>
</evidence>
<keyword evidence="8" id="KW-0547">Nucleotide-binding</keyword>
<reference evidence="16" key="1">
    <citation type="journal article" date="2014" name="Int. J. Syst. Evol. Microbiol.">
        <title>Complete genome sequence of Corynebacterium casei LMG S-19264T (=DSM 44701T), isolated from a smear-ripened cheese.</title>
        <authorList>
            <consortium name="US DOE Joint Genome Institute (JGI-PGF)"/>
            <person name="Walter F."/>
            <person name="Albersmeier A."/>
            <person name="Kalinowski J."/>
            <person name="Ruckert C."/>
        </authorList>
    </citation>
    <scope>NUCLEOTIDE SEQUENCE</scope>
    <source>
        <strain evidence="16">CGMCC 1.16134</strain>
    </source>
</reference>
<dbReference type="InterPro" id="IPR003594">
    <property type="entry name" value="HATPase_dom"/>
</dbReference>
<feature type="transmembrane region" description="Helical" evidence="14">
    <location>
        <begin position="12"/>
        <end position="29"/>
    </location>
</feature>
<dbReference type="GO" id="GO:0005524">
    <property type="term" value="F:ATP binding"/>
    <property type="evidence" value="ECO:0007669"/>
    <property type="project" value="UniProtKB-KW"/>
</dbReference>
<evidence type="ECO:0000256" key="1">
    <source>
        <dbReference type="ARBA" id="ARBA00000085"/>
    </source>
</evidence>
<name>A0A917FUL2_9BACL</name>
<keyword evidence="7 14" id="KW-0812">Transmembrane</keyword>
<evidence type="ECO:0000256" key="8">
    <source>
        <dbReference type="ARBA" id="ARBA00022741"/>
    </source>
</evidence>